<proteinExistence type="predicted"/>
<keyword evidence="2" id="KW-1185">Reference proteome</keyword>
<reference evidence="1" key="2">
    <citation type="submission" date="2025-09" db="UniProtKB">
        <authorList>
            <consortium name="EnsemblPlants"/>
        </authorList>
    </citation>
    <scope>IDENTIFICATION</scope>
</reference>
<protein>
    <submittedName>
        <fullName evidence="1">Uncharacterized protein</fullName>
    </submittedName>
</protein>
<name>A0ACD5X4N9_AVESA</name>
<organism evidence="1 2">
    <name type="scientific">Avena sativa</name>
    <name type="common">Oat</name>
    <dbReference type="NCBI Taxonomy" id="4498"/>
    <lineage>
        <taxon>Eukaryota</taxon>
        <taxon>Viridiplantae</taxon>
        <taxon>Streptophyta</taxon>
        <taxon>Embryophyta</taxon>
        <taxon>Tracheophyta</taxon>
        <taxon>Spermatophyta</taxon>
        <taxon>Magnoliopsida</taxon>
        <taxon>Liliopsida</taxon>
        <taxon>Poales</taxon>
        <taxon>Poaceae</taxon>
        <taxon>BOP clade</taxon>
        <taxon>Pooideae</taxon>
        <taxon>Poodae</taxon>
        <taxon>Poeae</taxon>
        <taxon>Poeae Chloroplast Group 1 (Aveneae type)</taxon>
        <taxon>Aveninae</taxon>
        <taxon>Avena</taxon>
    </lineage>
</organism>
<dbReference type="EnsemblPlants" id="AVESA.00010b.r2.4DG0752540.1">
    <property type="protein sequence ID" value="AVESA.00010b.r2.4DG0752540.1.CDS"/>
    <property type="gene ID" value="AVESA.00010b.r2.4DG0752540"/>
</dbReference>
<dbReference type="Proteomes" id="UP001732700">
    <property type="component" value="Chromosome 4D"/>
</dbReference>
<evidence type="ECO:0000313" key="2">
    <source>
        <dbReference type="Proteomes" id="UP001732700"/>
    </source>
</evidence>
<reference evidence="1" key="1">
    <citation type="submission" date="2021-05" db="EMBL/GenBank/DDBJ databases">
        <authorList>
            <person name="Scholz U."/>
            <person name="Mascher M."/>
            <person name="Fiebig A."/>
        </authorList>
    </citation>
    <scope>NUCLEOTIDE SEQUENCE [LARGE SCALE GENOMIC DNA]</scope>
</reference>
<sequence>MEHAQENEPIMGTDEMLQAQLELCHHSLAYVKSMALRAAIDLGIPEAIQSGGGAATLSDLAGNTGIHPTKLSNLRRLLRVLTTSGILATDEPGDGEAAVYKLTPVSRLLVGAGDSSRNITPLVGVIVNPLVVTAHFSMSEWFTDERAAGVSLFEVAHGCTRREKMKQDPADGALFNAGMVADSRIIMDALLRHAGELLRGVSSLVDVGGGHGAVSVAIARSLPHVRCTVLDLPHVVAGAPPDDKVKFVAGDMFEHIPAADALLLKWILHCWKDEECVKILRRCKEAIPARDAGGKVIIIDIVVGSGSQEPISKEMQVLWDLYIMYVDGVEREEHEWSKIFTEAGFSDYKIIPVLGFRSIIEVYP</sequence>
<evidence type="ECO:0000313" key="1">
    <source>
        <dbReference type="EnsemblPlants" id="AVESA.00010b.r2.4DG0752540.1.CDS"/>
    </source>
</evidence>
<accession>A0ACD5X4N9</accession>